<protein>
    <submittedName>
        <fullName evidence="2">Uncharacterized protein</fullName>
    </submittedName>
</protein>
<reference evidence="2 3" key="1">
    <citation type="journal article" date="2020" name="Fungal Divers.">
        <title>Resolving the Mortierellaceae phylogeny through synthesis of multi-gene phylogenetics and phylogenomics.</title>
        <authorList>
            <person name="Vandepol N."/>
            <person name="Liber J."/>
            <person name="Desiro A."/>
            <person name="Na H."/>
            <person name="Kennedy M."/>
            <person name="Barry K."/>
            <person name="Grigoriev I.V."/>
            <person name="Miller A.N."/>
            <person name="O'Donnell K."/>
            <person name="Stajich J.E."/>
            <person name="Bonito G."/>
        </authorList>
    </citation>
    <scope>NUCLEOTIDE SEQUENCE [LARGE SCALE GENOMIC DNA]</scope>
    <source>
        <strain evidence="2 3">AD045</strain>
    </source>
</reference>
<name>A0ABQ7JYM5_9FUNG</name>
<keyword evidence="3" id="KW-1185">Reference proteome</keyword>
<dbReference type="Proteomes" id="UP001194696">
    <property type="component" value="Unassembled WGS sequence"/>
</dbReference>
<sequence>MSEAPRRSTRLNKSQEDDSKGKAKPADEDVEMEDTAADATAEPVEKVLTPKELEELVVAEDKAEERRVTTGLTNR</sequence>
<organism evidence="2 3">
    <name type="scientific">Linnemannia gamsii</name>
    <dbReference type="NCBI Taxonomy" id="64522"/>
    <lineage>
        <taxon>Eukaryota</taxon>
        <taxon>Fungi</taxon>
        <taxon>Fungi incertae sedis</taxon>
        <taxon>Mucoromycota</taxon>
        <taxon>Mortierellomycotina</taxon>
        <taxon>Mortierellomycetes</taxon>
        <taxon>Mortierellales</taxon>
        <taxon>Mortierellaceae</taxon>
        <taxon>Linnemannia</taxon>
    </lineage>
</organism>
<feature type="compositionally biased region" description="Basic and acidic residues" evidence="1">
    <location>
        <begin position="13"/>
        <end position="27"/>
    </location>
</feature>
<evidence type="ECO:0000313" key="2">
    <source>
        <dbReference type="EMBL" id="KAG0286650.1"/>
    </source>
</evidence>
<gene>
    <name evidence="2" type="ORF">BGZ96_009282</name>
</gene>
<feature type="region of interest" description="Disordered" evidence="1">
    <location>
        <begin position="1"/>
        <end position="48"/>
    </location>
</feature>
<proteinExistence type="predicted"/>
<evidence type="ECO:0000256" key="1">
    <source>
        <dbReference type="SAM" id="MobiDB-lite"/>
    </source>
</evidence>
<comment type="caution">
    <text evidence="2">The sequence shown here is derived from an EMBL/GenBank/DDBJ whole genome shotgun (WGS) entry which is preliminary data.</text>
</comment>
<accession>A0ABQ7JYM5</accession>
<evidence type="ECO:0000313" key="3">
    <source>
        <dbReference type="Proteomes" id="UP001194696"/>
    </source>
</evidence>
<dbReference type="EMBL" id="JAAAIM010000556">
    <property type="protein sequence ID" value="KAG0286650.1"/>
    <property type="molecule type" value="Genomic_DNA"/>
</dbReference>